<organism evidence="3 4">
    <name type="scientific">Peptoniphilus stercorisuis</name>
    <dbReference type="NCBI Taxonomy" id="1436965"/>
    <lineage>
        <taxon>Bacteria</taxon>
        <taxon>Bacillati</taxon>
        <taxon>Bacillota</taxon>
        <taxon>Tissierellia</taxon>
        <taxon>Tissierellales</taxon>
        <taxon>Peptoniphilaceae</taxon>
        <taxon>Peptoniphilus</taxon>
    </lineage>
</organism>
<dbReference type="Gene3D" id="2.60.120.10">
    <property type="entry name" value="Jelly Rolls"/>
    <property type="match status" value="1"/>
</dbReference>
<dbReference type="SUPFAM" id="SSF51182">
    <property type="entry name" value="RmlC-like cupins"/>
    <property type="match status" value="1"/>
</dbReference>
<dbReference type="Pfam" id="PF01381">
    <property type="entry name" value="HTH_3"/>
    <property type="match status" value="1"/>
</dbReference>
<sequence length="178" mass="20623">MDIGYKLKNLRVQQNLTQEELADRSELTKGFISQVERNLTSPSIATLIDILEALGITPLEFFKDDTEEKIVFTENDYVESIKEDSYTINWIVPNAQKNIMEPTIIEIEPKGMSKEVLPFEGEIMGYIIDEEIILNYGNKKFEVKKGETFYFRADKLSYIENVKNKKARVIWISSPPNF</sequence>
<accession>A0ABS4KBH1</accession>
<dbReference type="PANTHER" id="PTHR46797">
    <property type="entry name" value="HTH-TYPE TRANSCRIPTIONAL REGULATOR"/>
    <property type="match status" value="1"/>
</dbReference>
<name>A0ABS4KBH1_9FIRM</name>
<dbReference type="InterPro" id="IPR001387">
    <property type="entry name" value="Cro/C1-type_HTH"/>
</dbReference>
<dbReference type="RefSeq" id="WP_210060434.1">
    <property type="nucleotide sequence ID" value="NZ_JAGGLJ010000005.1"/>
</dbReference>
<dbReference type="CDD" id="cd02209">
    <property type="entry name" value="cupin_XRE_C"/>
    <property type="match status" value="1"/>
</dbReference>
<comment type="caution">
    <text evidence="3">The sequence shown here is derived from an EMBL/GenBank/DDBJ whole genome shotgun (WGS) entry which is preliminary data.</text>
</comment>
<evidence type="ECO:0000313" key="4">
    <source>
        <dbReference type="Proteomes" id="UP001519306"/>
    </source>
</evidence>
<dbReference type="Proteomes" id="UP001519306">
    <property type="component" value="Unassembled WGS sequence"/>
</dbReference>
<feature type="domain" description="HTH cro/C1-type" evidence="2">
    <location>
        <begin position="7"/>
        <end position="61"/>
    </location>
</feature>
<dbReference type="PANTHER" id="PTHR46797:SF2">
    <property type="entry name" value="TRANSCRIPTIONAL REGULATOR"/>
    <property type="match status" value="1"/>
</dbReference>
<evidence type="ECO:0000313" key="3">
    <source>
        <dbReference type="EMBL" id="MBP2025134.1"/>
    </source>
</evidence>
<dbReference type="CDD" id="cd00093">
    <property type="entry name" value="HTH_XRE"/>
    <property type="match status" value="1"/>
</dbReference>
<dbReference type="InterPro" id="IPR014710">
    <property type="entry name" value="RmlC-like_jellyroll"/>
</dbReference>
<protein>
    <submittedName>
        <fullName evidence="3">Transcriptional regulator with XRE-family HTH domain</fullName>
    </submittedName>
</protein>
<dbReference type="SUPFAM" id="SSF47413">
    <property type="entry name" value="lambda repressor-like DNA-binding domains"/>
    <property type="match status" value="1"/>
</dbReference>
<dbReference type="SMART" id="SM00530">
    <property type="entry name" value="HTH_XRE"/>
    <property type="match status" value="1"/>
</dbReference>
<dbReference type="PROSITE" id="PS50943">
    <property type="entry name" value="HTH_CROC1"/>
    <property type="match status" value="1"/>
</dbReference>
<evidence type="ECO:0000256" key="1">
    <source>
        <dbReference type="ARBA" id="ARBA00023125"/>
    </source>
</evidence>
<reference evidence="3 4" key="1">
    <citation type="submission" date="2021-03" db="EMBL/GenBank/DDBJ databases">
        <title>Genomic Encyclopedia of Type Strains, Phase IV (KMG-IV): sequencing the most valuable type-strain genomes for metagenomic binning, comparative biology and taxonomic classification.</title>
        <authorList>
            <person name="Goeker M."/>
        </authorList>
    </citation>
    <scope>NUCLEOTIDE SEQUENCE [LARGE SCALE GENOMIC DNA]</scope>
    <source>
        <strain evidence="3 4">DSM 27563</strain>
    </source>
</reference>
<dbReference type="Gene3D" id="1.10.260.40">
    <property type="entry name" value="lambda repressor-like DNA-binding domains"/>
    <property type="match status" value="1"/>
</dbReference>
<dbReference type="InterPro" id="IPR010982">
    <property type="entry name" value="Lambda_DNA-bd_dom_sf"/>
</dbReference>
<gene>
    <name evidence="3" type="ORF">J2Z71_000659</name>
</gene>
<dbReference type="InterPro" id="IPR050807">
    <property type="entry name" value="TransReg_Diox_bact_type"/>
</dbReference>
<dbReference type="EMBL" id="JAGGLJ010000005">
    <property type="protein sequence ID" value="MBP2025134.1"/>
    <property type="molecule type" value="Genomic_DNA"/>
</dbReference>
<keyword evidence="4" id="KW-1185">Reference proteome</keyword>
<dbReference type="InterPro" id="IPR011051">
    <property type="entry name" value="RmlC_Cupin_sf"/>
</dbReference>
<evidence type="ECO:0000259" key="2">
    <source>
        <dbReference type="PROSITE" id="PS50943"/>
    </source>
</evidence>
<keyword evidence="1" id="KW-0238">DNA-binding</keyword>
<proteinExistence type="predicted"/>